<dbReference type="InterPro" id="IPR035899">
    <property type="entry name" value="DBL_dom_sf"/>
</dbReference>
<gene>
    <name evidence="5" type="primary">quo</name>
</gene>
<evidence type="ECO:0000259" key="2">
    <source>
        <dbReference type="PROSITE" id="PS50003"/>
    </source>
</evidence>
<keyword evidence="4" id="KW-1185">Reference proteome</keyword>
<reference evidence="5" key="1">
    <citation type="submission" date="2025-08" db="UniProtKB">
        <authorList>
            <consortium name="RefSeq"/>
        </authorList>
    </citation>
    <scope>IDENTIFICATION</scope>
</reference>
<feature type="region of interest" description="Disordered" evidence="1">
    <location>
        <begin position="1210"/>
        <end position="1322"/>
    </location>
</feature>
<dbReference type="Gene3D" id="2.30.29.30">
    <property type="entry name" value="Pleckstrin-homology domain (PH domain)/Phosphotyrosine-binding domain (PTB)"/>
    <property type="match status" value="1"/>
</dbReference>
<dbReference type="InterPro" id="IPR001849">
    <property type="entry name" value="PH_domain"/>
</dbReference>
<organism evidence="4 5">
    <name type="scientific">Clupea harengus</name>
    <name type="common">Atlantic herring</name>
    <dbReference type="NCBI Taxonomy" id="7950"/>
    <lineage>
        <taxon>Eukaryota</taxon>
        <taxon>Metazoa</taxon>
        <taxon>Chordata</taxon>
        <taxon>Craniata</taxon>
        <taxon>Vertebrata</taxon>
        <taxon>Euteleostomi</taxon>
        <taxon>Actinopterygii</taxon>
        <taxon>Neopterygii</taxon>
        <taxon>Teleostei</taxon>
        <taxon>Clupei</taxon>
        <taxon>Clupeiformes</taxon>
        <taxon>Clupeoidei</taxon>
        <taxon>Clupeidae</taxon>
        <taxon>Clupea</taxon>
    </lineage>
</organism>
<sequence length="2076" mass="228712">MNPSSLDWSIQSTLSSLFPPFEATAPTVLSQLFRTIEERFQGDALQCLLDFLIPAKHVLESVQQAACAAYSGVVFRREGWPLCLHDRVVIQLAPINPLLLRPGDFYLQVEAFGEQAARIVLKSLLVQEEGLVEQGSFGSSQGSLGVEETPILETSYPCIFTKAWLEEVNEGRHGTPLRKCVLSSDQGVVKVPWAEIAKPEFLDRPKSGIPSMSSPLTGMVLQDIQTEASSSEAQSSVQTDLSSLTMETVILPAKDGIAVSLRLTGGNSKLVKVDQGMPVSNLSGKPVGWVSPNTWDTRLNREIEGEYVDLVEFNKEKEALALNKPITPMVPVQGLKPVRPAPPVPKRDRPPPGGPKKLSVDLCTPCSKAVPLTLDLESKNRHRESYLAALMNPVNFGRSLPPLEETWTDTEELDLSAGGCGACPGQTPEACQPGYSSQTTPEGASSQKPRQSGPTGQPCCTADCGSHPKNTGPPPQSLQHCHEPESSRGRGELQKGHNGQKFPRTQMLRKLGQQCKPSPDTGLACQGSPELEEERQQQQTPLVPQDPCQAKQHKAPVQSQTPHQAAGPQTVPPTKSPLHSSPGAAGHHPNSLGEVTQGAPEHLVQAEVLKLWGKGRAKQHSLSSVSDSARECLQAQRMPGRSLSDVCPEVIPTVRVIHNKKTTAFGLVSPKMDRKPLSKQSKKDVYQSGMAEPSTPQTPAGGLDWKLQKPPADQQPAAQGKHTVPGSRASASPLFKPFAPDSITLLPLGIACLPGSRDRAGRAVLEVYGDRKGWTCPLVTSVELCKLLLYLHSIPRKEVRDLGLTLVVDARRVPPPPVLYKSLLMIQEQALHAVHGVVVLVDKELHSRPERHTGLQMDIITSLKALHKIVDGQQLTSDLGGTFLFNHIDWLHIHQKMAVFTTDLQGAASLLQKAIKKLDSVRRMDTVKDVKMCIEEHRSSMKEVLEDTRLVTLQREGGAILARMRKEEFRFAQSEDYRHAMEALRSLYNQVEEKVHTLVMRSNQSLQHLDYLLQLRTMEDKITLIREWFATEEQSWLKELNSAEGTLDTVEQKLKHLNSFLSLAKERKVQAEVLVQEAEKIQGASYPEAEVFRALVNTFKTHLAESLSRAERSQSELETSARLYRFCEQAMSLATECGQYLEHVGSGCYPHRANTGTLRAFEERFRSFSPDRFQEAKADALALRGPGGLRVWGAAWAHCQDVRGRLQRRLQASDEGQVSPRGAERPGVVETASSTHCPSVAAAVDTPTLEYKESDRRGASMPFADSRDSRARQSEEATVTCFNLHLKPEGKGKGGGSHKLSDKDIKAPQSPTNTDNQANPPLTCQAETAETPQAPTCQAETTETPQALPCQAETIKTPPALPCQAETTETPQALTCQAETTKTPPAVPSRPTKALADFMALQNEIEQKISTLPPLTAAETQTHIAGAAAGKTSGNAPLATTRWWRGPREHHSHSEDDLRRIDEPAECPPCHRALGRSHSEGSCVSAAQCSSCHTDVASTRGIFGSCHHLSHSSQLTPHRRRGSEEAQASASPISDMGSRLQTPRPAGEAQAEESSNNILKLQRIMEELLLTEREYVRALGYVMEHYFPQLERADVPQDLRGQRGSIFGNLEKLRDFHQHHFLQELELCLREPFRVGRCFLQHKENFSLYALYSKNKPRSDNLLKHHGHFFKQKQLELGDKMDLSSYLLKPVQRISKYSLLLQDMVRECGTGPTRGRERTEIQAALEVIQFQLRHGNNLLAMDDIQECDVNLKEQGQLIRQDEFLVSFRKKKCYRHIFLFQDLILFSKTKKTEVGNDVYVYKQSFKTSDIGMTHNCGDSGLCFEIWFRRRKSQDTYILQAASAEVKVGWTRDLERILWEQAIHNREIRMQERVFMGIGYKPFMDIQPSDAAISDRAINCALAGRECRAAAFGVPGSQGRFPALRPTSVRRTSSSGSHSSSSSSSSGRGSMSPVGYLCPINNQPVAGLSLSHPGVLEEDDLDQEQGNHHVLVDSSESSGESVSGFSSSGHSCLSVIGGEVEESPSEGPVRCAKALGAQRGLRERTDEPALAPTPASRTRDQPLSKIKEVNIAGKSTEV</sequence>
<dbReference type="KEGG" id="char:105901814"/>
<feature type="domain" description="PH" evidence="2">
    <location>
        <begin position="1750"/>
        <end position="1857"/>
    </location>
</feature>
<evidence type="ECO:0000259" key="3">
    <source>
        <dbReference type="PROSITE" id="PS50010"/>
    </source>
</evidence>
<feature type="region of interest" description="Disordered" evidence="1">
    <location>
        <begin position="2032"/>
        <end position="2076"/>
    </location>
</feature>
<dbReference type="GeneID" id="105901814"/>
<feature type="compositionally biased region" description="Basic and acidic residues" evidence="1">
    <location>
        <begin position="1265"/>
        <end position="1275"/>
    </location>
</feature>
<dbReference type="PROSITE" id="PS50010">
    <property type="entry name" value="DH_2"/>
    <property type="match status" value="1"/>
</dbReference>
<evidence type="ECO:0000256" key="1">
    <source>
        <dbReference type="SAM" id="MobiDB-lite"/>
    </source>
</evidence>
<dbReference type="PROSITE" id="PS50003">
    <property type="entry name" value="PH_DOMAIN"/>
    <property type="match status" value="1"/>
</dbReference>
<dbReference type="OrthoDB" id="1594986at2759"/>
<feature type="compositionally biased region" description="Basic and acidic residues" evidence="1">
    <location>
        <begin position="2055"/>
        <end position="2066"/>
    </location>
</feature>
<dbReference type="SUPFAM" id="SSF50729">
    <property type="entry name" value="PH domain-like"/>
    <property type="match status" value="1"/>
</dbReference>
<dbReference type="RefSeq" id="XP_012684765.2">
    <property type="nucleotide sequence ID" value="XM_012829311.3"/>
</dbReference>
<dbReference type="Gene3D" id="1.20.900.10">
    <property type="entry name" value="Dbl homology (DH) domain"/>
    <property type="match status" value="1"/>
</dbReference>
<dbReference type="CTD" id="321031"/>
<feature type="compositionally biased region" description="Polar residues" evidence="1">
    <location>
        <begin position="1309"/>
        <end position="1322"/>
    </location>
</feature>
<dbReference type="CDD" id="cd13242">
    <property type="entry name" value="PH_puratrophin-1"/>
    <property type="match status" value="1"/>
</dbReference>
<dbReference type="CDD" id="cd00160">
    <property type="entry name" value="RhoGEF"/>
    <property type="match status" value="1"/>
</dbReference>
<feature type="region of interest" description="Disordered" evidence="1">
    <location>
        <begin position="1919"/>
        <end position="1952"/>
    </location>
</feature>
<dbReference type="Gene3D" id="1.20.58.60">
    <property type="match status" value="1"/>
</dbReference>
<proteinExistence type="predicted"/>
<feature type="region of interest" description="Disordered" evidence="1">
    <location>
        <begin position="431"/>
        <end position="500"/>
    </location>
</feature>
<dbReference type="PANTHER" id="PTHR45845:SF2">
    <property type="entry name" value="RIKEN CDNA D630003M21 GENE"/>
    <property type="match status" value="1"/>
</dbReference>
<name>A0A6P3VYK0_CLUHA</name>
<dbReference type="InterPro" id="IPR000219">
    <property type="entry name" value="DH_dom"/>
</dbReference>
<feature type="region of interest" description="Disordered" evidence="1">
    <location>
        <begin position="672"/>
        <end position="730"/>
    </location>
</feature>
<dbReference type="SMART" id="SM00325">
    <property type="entry name" value="RhoGEF"/>
    <property type="match status" value="1"/>
</dbReference>
<feature type="compositionally biased region" description="Basic and acidic residues" evidence="1">
    <location>
        <begin position="672"/>
        <end position="685"/>
    </location>
</feature>
<dbReference type="InterPro" id="IPR055251">
    <property type="entry name" value="SOS1_NGEF_PH"/>
</dbReference>
<dbReference type="Proteomes" id="UP000515152">
    <property type="component" value="Chromosome 5"/>
</dbReference>
<accession>A0A6P3VYK0</accession>
<feature type="region of interest" description="Disordered" evidence="1">
    <location>
        <begin position="1510"/>
        <end position="1554"/>
    </location>
</feature>
<dbReference type="InterPro" id="IPR011993">
    <property type="entry name" value="PH-like_dom_sf"/>
</dbReference>
<protein>
    <submittedName>
        <fullName evidence="5">Quattro</fullName>
    </submittedName>
</protein>
<dbReference type="InterPro" id="IPR052231">
    <property type="entry name" value="Rho_GEF_signaling-related"/>
</dbReference>
<dbReference type="Pfam" id="PF00621">
    <property type="entry name" value="RhoGEF"/>
    <property type="match status" value="1"/>
</dbReference>
<feature type="compositionally biased region" description="Low complexity" evidence="1">
    <location>
        <begin position="1927"/>
        <end position="1950"/>
    </location>
</feature>
<feature type="compositionally biased region" description="Polar residues" evidence="1">
    <location>
        <begin position="434"/>
        <end position="455"/>
    </location>
</feature>
<feature type="compositionally biased region" description="Basic and acidic residues" evidence="1">
    <location>
        <begin position="480"/>
        <end position="495"/>
    </location>
</feature>
<feature type="domain" description="DH" evidence="3">
    <location>
        <begin position="1560"/>
        <end position="1738"/>
    </location>
</feature>
<feature type="region of interest" description="Disordered" evidence="1">
    <location>
        <begin position="513"/>
        <end position="595"/>
    </location>
</feature>
<feature type="compositionally biased region" description="Low complexity" evidence="1">
    <location>
        <begin position="710"/>
        <end position="719"/>
    </location>
</feature>
<dbReference type="SMART" id="SM00233">
    <property type="entry name" value="PH"/>
    <property type="match status" value="1"/>
</dbReference>
<evidence type="ECO:0000313" key="4">
    <source>
        <dbReference type="Proteomes" id="UP000515152"/>
    </source>
</evidence>
<dbReference type="Pfam" id="PF22697">
    <property type="entry name" value="SOS1_NGEF_PH"/>
    <property type="match status" value="1"/>
</dbReference>
<feature type="region of interest" description="Disordered" evidence="1">
    <location>
        <begin position="333"/>
        <end position="360"/>
    </location>
</feature>
<dbReference type="GO" id="GO:0005085">
    <property type="term" value="F:guanyl-nucleotide exchange factor activity"/>
    <property type="evidence" value="ECO:0007669"/>
    <property type="project" value="InterPro"/>
</dbReference>
<dbReference type="PANTHER" id="PTHR45845">
    <property type="entry name" value="RHO GUANINE NUCLEOTIDE EXCHANGE FACTOR-RELATED"/>
    <property type="match status" value="1"/>
</dbReference>
<dbReference type="SUPFAM" id="SSF48065">
    <property type="entry name" value="DBL homology domain (DH-domain)"/>
    <property type="match status" value="1"/>
</dbReference>
<evidence type="ECO:0000313" key="5">
    <source>
        <dbReference type="RefSeq" id="XP_012684765.2"/>
    </source>
</evidence>